<keyword evidence="5" id="KW-1185">Reference proteome</keyword>
<dbReference type="HOGENOM" id="CLU_010119_4_1_1"/>
<dbReference type="STRING" id="569365.A0A0D2CUP1"/>
<dbReference type="GeneID" id="27346302"/>
<dbReference type="Pfam" id="PF03171">
    <property type="entry name" value="2OG-FeII_Oxy"/>
    <property type="match status" value="1"/>
</dbReference>
<dbReference type="InterPro" id="IPR027443">
    <property type="entry name" value="IPNS-like_sf"/>
</dbReference>
<comment type="similarity">
    <text evidence="1 2">Belongs to the iron/ascorbate-dependent oxidoreductase family.</text>
</comment>
<keyword evidence="2" id="KW-0479">Metal-binding</keyword>
<dbReference type="PROSITE" id="PS51471">
    <property type="entry name" value="FE2OG_OXY"/>
    <property type="match status" value="1"/>
</dbReference>
<dbReference type="RefSeq" id="XP_016247580.1">
    <property type="nucleotide sequence ID" value="XM_016394161.1"/>
</dbReference>
<dbReference type="Pfam" id="PF14226">
    <property type="entry name" value="DIOX_N"/>
    <property type="match status" value="1"/>
</dbReference>
<sequence>MSDEPSRISKLEVIDLAGLRTRSSTEVEKLLNAARSSGLFYLNLQNDVIGRQIASMLPDIYLVSENFFRQSSDEKMKFHRAWQNPSQDRGYKQSSCDETFEMAYDEVLQKTCPLPKLMEEKIGLVDLFSKLCHSTCLTVLSSFSDVLGLLDDQRFESKHREGETSDSGLKLISEPTLDKLSQVGDNVHTDSGTLTMLFYDLWGLEVEQPGGGEWAFTAPMMDCALFNVADSLQRLSQNQLHSPRHRVTQPGDGAGERYYISYFLRPEHTVPLCGKLRHEPSLQYD</sequence>
<evidence type="ECO:0000256" key="2">
    <source>
        <dbReference type="RuleBase" id="RU003682"/>
    </source>
</evidence>
<dbReference type="AlphaFoldDB" id="A0A0D2CUP1"/>
<evidence type="ECO:0000259" key="3">
    <source>
        <dbReference type="PROSITE" id="PS51471"/>
    </source>
</evidence>
<protein>
    <recommendedName>
        <fullName evidence="3">Fe2OG dioxygenase domain-containing protein</fullName>
    </recommendedName>
</protein>
<gene>
    <name evidence="4" type="ORF">PV07_07108</name>
</gene>
<keyword evidence="2" id="KW-0560">Oxidoreductase</keyword>
<dbReference type="VEuPathDB" id="FungiDB:PV07_07108"/>
<dbReference type="InterPro" id="IPR026992">
    <property type="entry name" value="DIOX_N"/>
</dbReference>
<feature type="domain" description="Fe2OG dioxygenase" evidence="3">
    <location>
        <begin position="164"/>
        <end position="266"/>
    </location>
</feature>
<name>A0A0D2CUP1_9EURO</name>
<accession>A0A0D2CUP1</accession>
<evidence type="ECO:0000313" key="4">
    <source>
        <dbReference type="EMBL" id="KIW27364.1"/>
    </source>
</evidence>
<reference evidence="4 5" key="1">
    <citation type="submission" date="2015-01" db="EMBL/GenBank/DDBJ databases">
        <title>The Genome Sequence of Cladophialophora immunda CBS83496.</title>
        <authorList>
            <consortium name="The Broad Institute Genomics Platform"/>
            <person name="Cuomo C."/>
            <person name="de Hoog S."/>
            <person name="Gorbushina A."/>
            <person name="Stielow B."/>
            <person name="Teixiera M."/>
            <person name="Abouelleil A."/>
            <person name="Chapman S.B."/>
            <person name="Priest M."/>
            <person name="Young S.K."/>
            <person name="Wortman J."/>
            <person name="Nusbaum C."/>
            <person name="Birren B."/>
        </authorList>
    </citation>
    <scope>NUCLEOTIDE SEQUENCE [LARGE SCALE GENOMIC DNA]</scope>
    <source>
        <strain evidence="4 5">CBS 83496</strain>
    </source>
</reference>
<dbReference type="EMBL" id="KN847043">
    <property type="protein sequence ID" value="KIW27364.1"/>
    <property type="molecule type" value="Genomic_DNA"/>
</dbReference>
<dbReference type="Gene3D" id="2.60.120.330">
    <property type="entry name" value="B-lactam Antibiotic, Isopenicillin N Synthase, Chain"/>
    <property type="match status" value="1"/>
</dbReference>
<dbReference type="InterPro" id="IPR050231">
    <property type="entry name" value="Iron_ascorbate_oxido_reductase"/>
</dbReference>
<dbReference type="Proteomes" id="UP000054466">
    <property type="component" value="Unassembled WGS sequence"/>
</dbReference>
<keyword evidence="2" id="KW-0408">Iron</keyword>
<evidence type="ECO:0000313" key="5">
    <source>
        <dbReference type="Proteomes" id="UP000054466"/>
    </source>
</evidence>
<dbReference type="SUPFAM" id="SSF51197">
    <property type="entry name" value="Clavaminate synthase-like"/>
    <property type="match status" value="1"/>
</dbReference>
<proteinExistence type="inferred from homology"/>
<dbReference type="GO" id="GO:0046872">
    <property type="term" value="F:metal ion binding"/>
    <property type="evidence" value="ECO:0007669"/>
    <property type="project" value="UniProtKB-KW"/>
</dbReference>
<evidence type="ECO:0000256" key="1">
    <source>
        <dbReference type="ARBA" id="ARBA00008056"/>
    </source>
</evidence>
<dbReference type="InterPro" id="IPR044861">
    <property type="entry name" value="IPNS-like_FE2OG_OXY"/>
</dbReference>
<dbReference type="GO" id="GO:0044283">
    <property type="term" value="P:small molecule biosynthetic process"/>
    <property type="evidence" value="ECO:0007669"/>
    <property type="project" value="UniProtKB-ARBA"/>
</dbReference>
<organism evidence="4 5">
    <name type="scientific">Cladophialophora immunda</name>
    <dbReference type="NCBI Taxonomy" id="569365"/>
    <lineage>
        <taxon>Eukaryota</taxon>
        <taxon>Fungi</taxon>
        <taxon>Dikarya</taxon>
        <taxon>Ascomycota</taxon>
        <taxon>Pezizomycotina</taxon>
        <taxon>Eurotiomycetes</taxon>
        <taxon>Chaetothyriomycetidae</taxon>
        <taxon>Chaetothyriales</taxon>
        <taxon>Herpotrichiellaceae</taxon>
        <taxon>Cladophialophora</taxon>
    </lineage>
</organism>
<dbReference type="GO" id="GO:0016491">
    <property type="term" value="F:oxidoreductase activity"/>
    <property type="evidence" value="ECO:0007669"/>
    <property type="project" value="UniProtKB-KW"/>
</dbReference>
<dbReference type="InterPro" id="IPR005123">
    <property type="entry name" value="Oxoglu/Fe-dep_dioxygenase_dom"/>
</dbReference>
<dbReference type="OrthoDB" id="288590at2759"/>
<dbReference type="PANTHER" id="PTHR47990">
    <property type="entry name" value="2-OXOGLUTARATE (2OG) AND FE(II)-DEPENDENT OXYGENASE SUPERFAMILY PROTEIN-RELATED"/>
    <property type="match status" value="1"/>
</dbReference>